<dbReference type="Proteomes" id="UP000249260">
    <property type="component" value="Unassembled WGS sequence"/>
</dbReference>
<dbReference type="EMBL" id="QLUW01000001">
    <property type="protein sequence ID" value="RAP78298.1"/>
    <property type="molecule type" value="Genomic_DNA"/>
</dbReference>
<proteinExistence type="predicted"/>
<protein>
    <submittedName>
        <fullName evidence="1">Phage baseplate protein</fullName>
    </submittedName>
</protein>
<evidence type="ECO:0000313" key="2">
    <source>
        <dbReference type="Proteomes" id="UP000249260"/>
    </source>
</evidence>
<comment type="caution">
    <text evidence="1">The sequence shown here is derived from an EMBL/GenBank/DDBJ whole genome shotgun (WGS) entry which is preliminary data.</text>
</comment>
<dbReference type="AlphaFoldDB" id="A0A328U603"/>
<dbReference type="InterPro" id="IPR024364">
    <property type="entry name" value="Baseplate_phage_T4-like"/>
</dbReference>
<accession>A0A328U603</accession>
<organism evidence="1 2">
    <name type="scientific">Paenibacillus montanisoli</name>
    <dbReference type="NCBI Taxonomy" id="2081970"/>
    <lineage>
        <taxon>Bacteria</taxon>
        <taxon>Bacillati</taxon>
        <taxon>Bacillota</taxon>
        <taxon>Bacilli</taxon>
        <taxon>Bacillales</taxon>
        <taxon>Paenibacillaceae</taxon>
        <taxon>Paenibacillus</taxon>
    </lineage>
</organism>
<gene>
    <name evidence="1" type="ORF">DL346_07675</name>
</gene>
<sequence>MKGLRGQEILHIWERGRGQVWVDRALTILEHVFPACTRERLAILPIGRRDELLFAARTLTFGQRLPSLVACPACGERLEFDFEAGDLGISADVGWLELEQAEEERLFVEEKYTVDFGLLTSADLCACRTENRLEDVRKELARRCVRRAWLDGREIQAEELPEHVIVALSRHVEQGDPHALIEFDLNCPACEGSWQNQFDIVSFFWTEIESQARRLLREVHTLARSYGWTESDILALSTPRRQFYLEMVTE</sequence>
<dbReference type="Pfam" id="PF12322">
    <property type="entry name" value="T4_baseplate"/>
    <property type="match status" value="1"/>
</dbReference>
<keyword evidence="2" id="KW-1185">Reference proteome</keyword>
<name>A0A328U603_9BACL</name>
<evidence type="ECO:0000313" key="1">
    <source>
        <dbReference type="EMBL" id="RAP78298.1"/>
    </source>
</evidence>
<reference evidence="1 2" key="1">
    <citation type="submission" date="2018-06" db="EMBL/GenBank/DDBJ databases">
        <title>Paenibacillus montanisoli sp. nov., isolated from mountain area soil.</title>
        <authorList>
            <person name="Wu M."/>
        </authorList>
    </citation>
    <scope>NUCLEOTIDE SEQUENCE [LARGE SCALE GENOMIC DNA]</scope>
    <source>
        <strain evidence="1 2">RA17</strain>
    </source>
</reference>